<dbReference type="RefSeq" id="WP_017175792.1">
    <property type="nucleotide sequence ID" value="NZ_CABMJU010000034.1"/>
</dbReference>
<name>A0A8X8GWN2_STAHO</name>
<dbReference type="AlphaFoldDB" id="A0A8X8GWN2"/>
<dbReference type="Proteomes" id="UP000665944">
    <property type="component" value="Unassembled WGS sequence"/>
</dbReference>
<evidence type="ECO:0000313" key="2">
    <source>
        <dbReference type="Proteomes" id="UP000665944"/>
    </source>
</evidence>
<dbReference type="NCBIfam" id="NF040879">
    <property type="entry name" value="SAR1012_fam"/>
    <property type="match status" value="1"/>
</dbReference>
<proteinExistence type="predicted"/>
<organism evidence="1 2">
    <name type="scientific">Staphylococcus hominis</name>
    <dbReference type="NCBI Taxonomy" id="1290"/>
    <lineage>
        <taxon>Bacteria</taxon>
        <taxon>Bacillati</taxon>
        <taxon>Bacillota</taxon>
        <taxon>Bacilli</taxon>
        <taxon>Bacillales</taxon>
        <taxon>Staphylococcaceae</taxon>
        <taxon>Staphylococcus</taxon>
    </lineage>
</organism>
<comment type="caution">
    <text evidence="1">The sequence shown here is derived from an EMBL/GenBank/DDBJ whole genome shotgun (WGS) entry which is preliminary data.</text>
</comment>
<protein>
    <submittedName>
        <fullName evidence="1">SAR1012 family small protein</fullName>
    </submittedName>
</protein>
<keyword evidence="2" id="KW-1185">Reference proteome</keyword>
<accession>A0A8X8GWN2</accession>
<reference evidence="1 2" key="1">
    <citation type="submission" date="2022-06" db="EMBL/GenBank/DDBJ databases">
        <title>Staphylococcus hominis ShoR14 genome sequence.</title>
        <authorList>
            <person name="Yeo C.C."/>
            <person name="Chew C.H."/>
            <person name="Che Hamzah A.M."/>
            <person name="Al-Trad E.I."/>
        </authorList>
    </citation>
    <scope>NUCLEOTIDE SEQUENCE [LARGE SCALE GENOMIC DNA]</scope>
    <source>
        <strain evidence="1 2">ShoR14</strain>
    </source>
</reference>
<dbReference type="EMBL" id="JAGHKT020000003">
    <property type="protein sequence ID" value="MCM5671816.1"/>
    <property type="molecule type" value="Genomic_DNA"/>
</dbReference>
<gene>
    <name evidence="1" type="ORF">J7T32_003415</name>
</gene>
<sequence length="32" mass="3877">MKNFIKRIVRTIITGYVLKWIKNKIEGNSKRK</sequence>
<evidence type="ECO:0000313" key="1">
    <source>
        <dbReference type="EMBL" id="MCM5671816.1"/>
    </source>
</evidence>
<dbReference type="GeneID" id="71769927"/>